<evidence type="ECO:0000256" key="2">
    <source>
        <dbReference type="ARBA" id="ARBA00022527"/>
    </source>
</evidence>
<evidence type="ECO:0000256" key="6">
    <source>
        <dbReference type="ARBA" id="ARBA00022840"/>
    </source>
</evidence>
<dbReference type="EMBL" id="CAMXCT010000380">
    <property type="protein sequence ID" value="CAI3978003.1"/>
    <property type="molecule type" value="Genomic_DNA"/>
</dbReference>
<dbReference type="GO" id="GO:0004674">
    <property type="term" value="F:protein serine/threonine kinase activity"/>
    <property type="evidence" value="ECO:0007669"/>
    <property type="project" value="UniProtKB-KW"/>
</dbReference>
<keyword evidence="14" id="KW-1185">Reference proteome</keyword>
<reference evidence="12" key="2">
    <citation type="submission" date="2024-04" db="EMBL/GenBank/DDBJ databases">
        <authorList>
            <person name="Chen Y."/>
            <person name="Shah S."/>
            <person name="Dougan E. K."/>
            <person name="Thang M."/>
            <person name="Chan C."/>
        </authorList>
    </citation>
    <scope>NUCLEOTIDE SEQUENCE [LARGE SCALE GENOMIC DNA]</scope>
</reference>
<feature type="compositionally biased region" description="Low complexity" evidence="9">
    <location>
        <begin position="361"/>
        <end position="405"/>
    </location>
</feature>
<feature type="region of interest" description="Disordered" evidence="9">
    <location>
        <begin position="1"/>
        <end position="288"/>
    </location>
</feature>
<keyword evidence="4" id="KW-0547">Nucleotide-binding</keyword>
<keyword evidence="6" id="KW-0067">ATP-binding</keyword>
<evidence type="ECO:0000256" key="4">
    <source>
        <dbReference type="ARBA" id="ARBA00022741"/>
    </source>
</evidence>
<dbReference type="EC" id="2.7.11.1" evidence="1"/>
<feature type="compositionally biased region" description="Low complexity" evidence="9">
    <location>
        <begin position="145"/>
        <end position="185"/>
    </location>
</feature>
<feature type="domain" description="Protein kinase" evidence="10">
    <location>
        <begin position="610"/>
        <end position="875"/>
    </location>
</feature>
<dbReference type="EMBL" id="CAMXCT030000380">
    <property type="protein sequence ID" value="CAL4765315.1"/>
    <property type="molecule type" value="Genomic_DNA"/>
</dbReference>
<dbReference type="InterPro" id="IPR051131">
    <property type="entry name" value="NEK_Ser/Thr_kinase_NIMA"/>
</dbReference>
<feature type="region of interest" description="Disordered" evidence="9">
    <location>
        <begin position="1452"/>
        <end position="1474"/>
    </location>
</feature>
<dbReference type="SMART" id="SM00220">
    <property type="entry name" value="S_TKc"/>
    <property type="match status" value="2"/>
</dbReference>
<feature type="compositionally biased region" description="Low complexity" evidence="9">
    <location>
        <begin position="198"/>
        <end position="240"/>
    </location>
</feature>
<dbReference type="InterPro" id="IPR000719">
    <property type="entry name" value="Prot_kinase_dom"/>
</dbReference>
<evidence type="ECO:0000256" key="7">
    <source>
        <dbReference type="ARBA" id="ARBA00047899"/>
    </source>
</evidence>
<accession>A0A9P1FJ26</accession>
<feature type="compositionally biased region" description="Low complexity" evidence="9">
    <location>
        <begin position="94"/>
        <end position="138"/>
    </location>
</feature>
<dbReference type="Pfam" id="PF00069">
    <property type="entry name" value="Pkinase"/>
    <property type="match status" value="2"/>
</dbReference>
<keyword evidence="2 13" id="KW-0723">Serine/threonine-protein kinase</keyword>
<dbReference type="OrthoDB" id="444102at2759"/>
<dbReference type="InterPro" id="IPR011009">
    <property type="entry name" value="Kinase-like_dom_sf"/>
</dbReference>
<feature type="region of interest" description="Disordered" evidence="9">
    <location>
        <begin position="356"/>
        <end position="499"/>
    </location>
</feature>
<name>A0A9P1FJ26_9DINO</name>
<evidence type="ECO:0000256" key="3">
    <source>
        <dbReference type="ARBA" id="ARBA00022679"/>
    </source>
</evidence>
<comment type="catalytic activity">
    <reaction evidence="8">
        <text>L-seryl-[protein] + ATP = O-phospho-L-seryl-[protein] + ADP + H(+)</text>
        <dbReference type="Rhea" id="RHEA:17989"/>
        <dbReference type="Rhea" id="RHEA-COMP:9863"/>
        <dbReference type="Rhea" id="RHEA-COMP:11604"/>
        <dbReference type="ChEBI" id="CHEBI:15378"/>
        <dbReference type="ChEBI" id="CHEBI:29999"/>
        <dbReference type="ChEBI" id="CHEBI:30616"/>
        <dbReference type="ChEBI" id="CHEBI:83421"/>
        <dbReference type="ChEBI" id="CHEBI:456216"/>
        <dbReference type="EC" id="2.7.11.1"/>
    </reaction>
</comment>
<dbReference type="PROSITE" id="PS00108">
    <property type="entry name" value="PROTEIN_KINASE_ST"/>
    <property type="match status" value="2"/>
</dbReference>
<evidence type="ECO:0000313" key="12">
    <source>
        <dbReference type="EMBL" id="CAL1131378.1"/>
    </source>
</evidence>
<evidence type="ECO:0000256" key="5">
    <source>
        <dbReference type="ARBA" id="ARBA00022777"/>
    </source>
</evidence>
<comment type="caution">
    <text evidence="11">The sequence shown here is derived from an EMBL/GenBank/DDBJ whole genome shotgun (WGS) entry which is preliminary data.</text>
</comment>
<evidence type="ECO:0000313" key="14">
    <source>
        <dbReference type="Proteomes" id="UP001152797"/>
    </source>
</evidence>
<evidence type="ECO:0000256" key="9">
    <source>
        <dbReference type="SAM" id="MobiDB-lite"/>
    </source>
</evidence>
<feature type="compositionally biased region" description="Low complexity" evidence="9">
    <location>
        <begin position="306"/>
        <end position="334"/>
    </location>
</feature>
<feature type="region of interest" description="Disordered" evidence="9">
    <location>
        <begin position="1011"/>
        <end position="1032"/>
    </location>
</feature>
<feature type="compositionally biased region" description="Pro residues" evidence="9">
    <location>
        <begin position="443"/>
        <end position="455"/>
    </location>
</feature>
<protein>
    <recommendedName>
        <fullName evidence="1">non-specific serine/threonine protein kinase</fullName>
        <ecNumber evidence="1">2.7.11.1</ecNumber>
    </recommendedName>
</protein>
<sequence length="1491" mass="157221">MSSIGQNASRKVEMEGSASPSSPVSVNVTEKEKQALRSQRFSTTPGPRKMETQSAKTSPDADLSPGDVVITVDEGARKLEGKGSAVVSVEEPKAATSSSGPAPKPASGEPKAAAAAAPAEASKPAVADPKAVATATPAAPKPAEPKASQAAAPEQPKEAAPPAKPAAAAKAAGGVARSAVVAAAKDAAKSTSVTSSGKAAPKIAEAEAATSSSPAAPKPASVEPKAAGGVARSAVVAAAKDAAKSTYVTSAGQAAPKIAEAEAATSSSPAAPKPASVEPKAAGGVARSAVVAAAKDAAKSTYVTSAGQAAPKIAEAEAATSSSPAAPKPASVEPKAAGGVARSAVVAAAKDAAKSTYVTSAGQAAPKIAEAEAATSPSPAAPKPASVEPKAAGGVARSAVVAAAKDAAKSTYVTSAGQAAPKIAEAEAPKQKPGSAPAASKPPAKPAVQSPPPKNLAPGKAVPPKAVEAKAQQRPISSGEKRKALMMGMLQRQASRRPRPALLVSGGAQALSEVAEEIQFQQKWYNQNRKRWMPYLPEESKKFRPVAPFCMERAKELEDYLRDPSDGLQISSHLMATETLEVLAKAANDAAAAASLQRIAAEISLESHGYEPVRRLGGSTTATVMVVHRLGVPEQQFVVKAMALRGMDEQERRRALQEVKILKSLTHECIIEYIEFWWVGAGPDSSRLTFVMECGENGDLRVPVQAASQSGQYIEEVLILSWLQQMLKGLEYVHQKDIIHRDLKAMNIFLKDTWRTCKLGDFGISTAVETGKSASGCVGTPAYMAPELLWNQRYASAVDLWAIGVVLYELMALRLPFVGSNVLSLVYQIAFNSYDDAPLGMGGYSPALIELVARFLDKDPTKRPDAAHLLAEGTLWETFSCEAANLSATMSFNQSMSQSQSFSSGQVATVVEARQDAKEMPGINAEQTRFPDLATGTGSSWGEAIAILGSMASDAASIYGLADQPIPAALVTAETLGSVVSDAKVWEELLRTRQDSDSISMDRFEDLLKSIGNAPAPSAPPAPPLQQELNPPGDVEAHLARAAEDAAPAASLQRMAAEISLESHGYQAIRRLGGSTTATVMVVHRLGVPEQQFVVKAMALRGMDEQERRRALQEVKILKSLTHECIIEYIEFWWVGAGPDSSRLTFVMECGENGDLRVPVQAASQSGQYIEEVLILSWLQQMLKGLEYVHQKDIIHRDLKAMNIFLKDTWRTCKLGDFGISTAVETGKSASGCVGTPAYMAPELLWNQRYASAVDLWAIGVVLYELMALRLPFVGSDVLSLVYQIAFNSYDDAPLGMGGYSPALIELVARFLDKDPTKRPDAAHLLAEGTLWETFSCEAANLSATMSFNQSMSQSQSFSSGQVATVVEARQDAKEMPGINAEQTRFPELVPSASLDSISGEPHDKSAVLATETLGSWVSQEQLWDGLQRSRHDSDTVDRGQLDKLLQQLQDMLPAVPDQGVEQPSPPAPPEEDSFKLAARVDLFLKRRGVQ</sequence>
<dbReference type="PROSITE" id="PS50011">
    <property type="entry name" value="PROTEIN_KINASE_DOM"/>
    <property type="match status" value="2"/>
</dbReference>
<evidence type="ECO:0000313" key="11">
    <source>
        <dbReference type="EMBL" id="CAI3978003.1"/>
    </source>
</evidence>
<evidence type="ECO:0000313" key="13">
    <source>
        <dbReference type="EMBL" id="CAL4765315.1"/>
    </source>
</evidence>
<feature type="compositionally biased region" description="Polar residues" evidence="9">
    <location>
        <begin position="36"/>
        <end position="45"/>
    </location>
</feature>
<proteinExistence type="predicted"/>
<dbReference type="InterPro" id="IPR008271">
    <property type="entry name" value="Ser/Thr_kinase_AS"/>
</dbReference>
<evidence type="ECO:0000256" key="8">
    <source>
        <dbReference type="ARBA" id="ARBA00048679"/>
    </source>
</evidence>
<dbReference type="Gene3D" id="1.10.510.10">
    <property type="entry name" value="Transferase(Phosphotransferase) domain 1"/>
    <property type="match status" value="2"/>
</dbReference>
<evidence type="ECO:0000259" key="10">
    <source>
        <dbReference type="PROSITE" id="PS50011"/>
    </source>
</evidence>
<feature type="compositionally biased region" description="Low complexity" evidence="9">
    <location>
        <begin position="431"/>
        <end position="442"/>
    </location>
</feature>
<dbReference type="GO" id="GO:0005524">
    <property type="term" value="F:ATP binding"/>
    <property type="evidence" value="ECO:0007669"/>
    <property type="project" value="UniProtKB-KW"/>
</dbReference>
<dbReference type="Gene3D" id="3.30.200.20">
    <property type="entry name" value="Phosphorylase Kinase, domain 1"/>
    <property type="match status" value="2"/>
</dbReference>
<dbReference type="SUPFAM" id="SSF56112">
    <property type="entry name" value="Protein kinase-like (PK-like)"/>
    <property type="match status" value="2"/>
</dbReference>
<keyword evidence="5 13" id="KW-0418">Kinase</keyword>
<feature type="compositionally biased region" description="Low complexity" evidence="9">
    <location>
        <begin position="17"/>
        <end position="26"/>
    </location>
</feature>
<feature type="compositionally biased region" description="Low complexity" evidence="9">
    <location>
        <begin position="251"/>
        <end position="288"/>
    </location>
</feature>
<keyword evidence="3" id="KW-0808">Transferase</keyword>
<gene>
    <name evidence="11" type="ORF">C1SCF055_LOCUS6093</name>
</gene>
<comment type="catalytic activity">
    <reaction evidence="7">
        <text>L-threonyl-[protein] + ATP = O-phospho-L-threonyl-[protein] + ADP + H(+)</text>
        <dbReference type="Rhea" id="RHEA:46608"/>
        <dbReference type="Rhea" id="RHEA-COMP:11060"/>
        <dbReference type="Rhea" id="RHEA-COMP:11605"/>
        <dbReference type="ChEBI" id="CHEBI:15378"/>
        <dbReference type="ChEBI" id="CHEBI:30013"/>
        <dbReference type="ChEBI" id="CHEBI:30616"/>
        <dbReference type="ChEBI" id="CHEBI:61977"/>
        <dbReference type="ChEBI" id="CHEBI:456216"/>
        <dbReference type="EC" id="2.7.11.1"/>
    </reaction>
</comment>
<feature type="domain" description="Protein kinase" evidence="10">
    <location>
        <begin position="1066"/>
        <end position="1331"/>
    </location>
</feature>
<dbReference type="PANTHER" id="PTHR44899">
    <property type="entry name" value="CAMK FAMILY PROTEIN KINASE"/>
    <property type="match status" value="1"/>
</dbReference>
<reference evidence="11" key="1">
    <citation type="submission" date="2022-10" db="EMBL/GenBank/DDBJ databases">
        <authorList>
            <person name="Chen Y."/>
            <person name="Dougan E. K."/>
            <person name="Chan C."/>
            <person name="Rhodes N."/>
            <person name="Thang M."/>
        </authorList>
    </citation>
    <scope>NUCLEOTIDE SEQUENCE</scope>
</reference>
<dbReference type="Proteomes" id="UP001152797">
    <property type="component" value="Unassembled WGS sequence"/>
</dbReference>
<organism evidence="11">
    <name type="scientific">Cladocopium goreaui</name>
    <dbReference type="NCBI Taxonomy" id="2562237"/>
    <lineage>
        <taxon>Eukaryota</taxon>
        <taxon>Sar</taxon>
        <taxon>Alveolata</taxon>
        <taxon>Dinophyceae</taxon>
        <taxon>Suessiales</taxon>
        <taxon>Symbiodiniaceae</taxon>
        <taxon>Cladocopium</taxon>
    </lineage>
</organism>
<feature type="compositionally biased region" description="Low complexity" evidence="9">
    <location>
        <begin position="457"/>
        <end position="470"/>
    </location>
</feature>
<evidence type="ECO:0000256" key="1">
    <source>
        <dbReference type="ARBA" id="ARBA00012513"/>
    </source>
</evidence>
<dbReference type="PANTHER" id="PTHR44899:SF3">
    <property type="entry name" value="SERINE_THREONINE-PROTEIN KINASE NEK1"/>
    <property type="match status" value="1"/>
</dbReference>
<dbReference type="EMBL" id="CAMXCT020000380">
    <property type="protein sequence ID" value="CAL1131378.1"/>
    <property type="molecule type" value="Genomic_DNA"/>
</dbReference>
<feature type="region of interest" description="Disordered" evidence="9">
    <location>
        <begin position="302"/>
        <end position="334"/>
    </location>
</feature>